<evidence type="ECO:0000313" key="3">
    <source>
        <dbReference type="Proteomes" id="UP001319874"/>
    </source>
</evidence>
<evidence type="ECO:0000256" key="1">
    <source>
        <dbReference type="SAM" id="MobiDB-lite"/>
    </source>
</evidence>
<gene>
    <name evidence="2" type="ORF">PTKU64_55290</name>
</gene>
<accession>A0ABM7TTS5</accession>
<feature type="compositionally biased region" description="Low complexity" evidence="1">
    <location>
        <begin position="91"/>
        <end position="101"/>
    </location>
</feature>
<dbReference type="RefSeq" id="WP_229514138.1">
    <property type="nucleotide sequence ID" value="NZ_AP024956.1"/>
</dbReference>
<sequence>MSTKVDTGFRFVAHQMHPITAMMEAVKSGIEQLQRRRYLAAYASILVSLLDRTQLAREAGHSRGMVMARPGTAGAGSDSQAAGPRPRCRPMRPGCGHWCGS</sequence>
<reference evidence="2 3" key="1">
    <citation type="journal article" date="2022" name="Front. Microbiol.">
        <title>Identification and characterization of a novel class of self-sufficient cytochrome P450 hydroxylase involved in cyclohexanecarboxylate degradation in Paraburkholderia terrae strain KU-64.</title>
        <authorList>
            <person name="Yamamoto T."/>
            <person name="Hasegawa Y."/>
            <person name="Iwaki H."/>
        </authorList>
    </citation>
    <scope>NUCLEOTIDE SEQUENCE [LARGE SCALE GENOMIC DNA]</scope>
    <source>
        <strain evidence="2 3">KU-64</strain>
    </source>
</reference>
<organism evidence="2 3">
    <name type="scientific">Paraburkholderia terrae</name>
    <dbReference type="NCBI Taxonomy" id="311230"/>
    <lineage>
        <taxon>Bacteria</taxon>
        <taxon>Pseudomonadati</taxon>
        <taxon>Pseudomonadota</taxon>
        <taxon>Betaproteobacteria</taxon>
        <taxon>Burkholderiales</taxon>
        <taxon>Burkholderiaceae</taxon>
        <taxon>Paraburkholderia</taxon>
    </lineage>
</organism>
<name>A0ABM7TTS5_9BURK</name>
<keyword evidence="3" id="KW-1185">Reference proteome</keyword>
<dbReference type="EMBL" id="AP024956">
    <property type="protein sequence ID" value="BCZ81854.1"/>
    <property type="molecule type" value="Genomic_DNA"/>
</dbReference>
<dbReference type="Proteomes" id="UP001319874">
    <property type="component" value="Chromosome 2"/>
</dbReference>
<feature type="region of interest" description="Disordered" evidence="1">
    <location>
        <begin position="63"/>
        <end position="101"/>
    </location>
</feature>
<proteinExistence type="predicted"/>
<protein>
    <submittedName>
        <fullName evidence="2">Uncharacterized protein</fullName>
    </submittedName>
</protein>
<evidence type="ECO:0000313" key="2">
    <source>
        <dbReference type="EMBL" id="BCZ81854.1"/>
    </source>
</evidence>